<reference evidence="4 5" key="1">
    <citation type="journal article" date="2013" name="Genome Announc.">
        <title>Draft genome sequences for three mercury-methylating, sulfate-reducing bacteria.</title>
        <authorList>
            <person name="Brown S.D."/>
            <person name="Hurt R.A.Jr."/>
            <person name="Gilmour C.C."/>
            <person name="Elias D.A."/>
        </authorList>
    </citation>
    <scope>NUCLEOTIDE SEQUENCE [LARGE SCALE GENOMIC DNA]</scope>
    <source>
        <strain evidence="4 5">DSM 2059</strain>
    </source>
</reference>
<evidence type="ECO:0000256" key="2">
    <source>
        <dbReference type="SAM" id="Phobius"/>
    </source>
</evidence>
<feature type="transmembrane region" description="Helical" evidence="2">
    <location>
        <begin position="12"/>
        <end position="33"/>
    </location>
</feature>
<dbReference type="eggNOG" id="COG1086">
    <property type="taxonomic scope" value="Bacteria"/>
</dbReference>
<dbReference type="EMBL" id="ATHJ01000118">
    <property type="protein sequence ID" value="EPR34251.1"/>
    <property type="molecule type" value="Genomic_DNA"/>
</dbReference>
<dbReference type="InterPro" id="IPR029063">
    <property type="entry name" value="SAM-dependent_MTases_sf"/>
</dbReference>
<keyword evidence="2" id="KW-0472">Membrane</keyword>
<evidence type="ECO:0000313" key="4">
    <source>
        <dbReference type="EMBL" id="EPR34251.1"/>
    </source>
</evidence>
<dbReference type="Pfam" id="PF13727">
    <property type="entry name" value="CoA_binding_3"/>
    <property type="match status" value="1"/>
</dbReference>
<feature type="transmembrane region" description="Helical" evidence="2">
    <location>
        <begin position="45"/>
        <end position="63"/>
    </location>
</feature>
<dbReference type="PANTHER" id="PTHR43318:SF1">
    <property type="entry name" value="POLYSACCHARIDE BIOSYNTHESIS PROTEIN EPSC-RELATED"/>
    <property type="match status" value="1"/>
</dbReference>
<dbReference type="InterPro" id="IPR051203">
    <property type="entry name" value="Polysaccharide_Synthase-Rel"/>
</dbReference>
<keyword evidence="2" id="KW-0812">Transmembrane</keyword>
<gene>
    <name evidence="4" type="ORF">dsmv_3335</name>
</gene>
<dbReference type="STRING" id="897.B2D07_16995"/>
<dbReference type="CDD" id="cd05237">
    <property type="entry name" value="UDP_invert_4-6DH_SDR_e"/>
    <property type="match status" value="1"/>
</dbReference>
<dbReference type="Gene3D" id="3.40.50.720">
    <property type="entry name" value="NAD(P)-binding Rossmann-like Domain"/>
    <property type="match status" value="2"/>
</dbReference>
<organism evidence="4 5">
    <name type="scientific">Desulfococcus multivorans DSM 2059</name>
    <dbReference type="NCBI Taxonomy" id="1121405"/>
    <lineage>
        <taxon>Bacteria</taxon>
        <taxon>Pseudomonadati</taxon>
        <taxon>Thermodesulfobacteriota</taxon>
        <taxon>Desulfobacteria</taxon>
        <taxon>Desulfobacterales</taxon>
        <taxon>Desulfococcaceae</taxon>
        <taxon>Desulfococcus</taxon>
    </lineage>
</organism>
<dbReference type="OrthoDB" id="9769113at2"/>
<dbReference type="AlphaFoldDB" id="S7TCB6"/>
<comment type="caution">
    <text evidence="4">The sequence shown here is derived from an EMBL/GenBank/DDBJ whole genome shotgun (WGS) entry which is preliminary data.</text>
</comment>
<proteinExistence type="inferred from homology"/>
<evidence type="ECO:0000259" key="3">
    <source>
        <dbReference type="Pfam" id="PF02719"/>
    </source>
</evidence>
<dbReference type="RefSeq" id="WP_020878468.1">
    <property type="nucleotide sequence ID" value="NZ_ATHJ01000118.1"/>
</dbReference>
<feature type="domain" description="Polysaccharide biosynthesis protein CapD-like" evidence="3">
    <location>
        <begin position="294"/>
        <end position="576"/>
    </location>
</feature>
<dbReference type="PANTHER" id="PTHR43318">
    <property type="entry name" value="UDP-N-ACETYLGLUCOSAMINE 4,6-DEHYDRATASE"/>
    <property type="match status" value="1"/>
</dbReference>
<evidence type="ECO:0000313" key="5">
    <source>
        <dbReference type="Proteomes" id="UP000014977"/>
    </source>
</evidence>
<keyword evidence="5" id="KW-1185">Reference proteome</keyword>
<evidence type="ECO:0000256" key="1">
    <source>
        <dbReference type="ARBA" id="ARBA00007430"/>
    </source>
</evidence>
<keyword evidence="2" id="KW-1133">Transmembrane helix</keyword>
<dbReference type="SUPFAM" id="SSF51735">
    <property type="entry name" value="NAD(P)-binding Rossmann-fold domains"/>
    <property type="match status" value="1"/>
</dbReference>
<accession>S7TCB6</accession>
<dbReference type="Pfam" id="PF02719">
    <property type="entry name" value="Polysacc_synt_2"/>
    <property type="match status" value="1"/>
</dbReference>
<feature type="transmembrane region" description="Helical" evidence="2">
    <location>
        <begin position="84"/>
        <end position="102"/>
    </location>
</feature>
<comment type="similarity">
    <text evidence="1">Belongs to the polysaccharide synthase family.</text>
</comment>
<dbReference type="SUPFAM" id="SSF53335">
    <property type="entry name" value="S-adenosyl-L-methionine-dependent methyltransferases"/>
    <property type="match status" value="1"/>
</dbReference>
<feature type="transmembrane region" description="Helical" evidence="2">
    <location>
        <begin position="108"/>
        <end position="128"/>
    </location>
</feature>
<dbReference type="InterPro" id="IPR036291">
    <property type="entry name" value="NAD(P)-bd_dom_sf"/>
</dbReference>
<dbReference type="PATRIC" id="fig|1121405.3.peg.3861"/>
<name>S7TCB6_DESML</name>
<protein>
    <submittedName>
        <fullName evidence="4">Polysaccharide biosynthesis protein CapD</fullName>
    </submittedName>
</protein>
<dbReference type="Proteomes" id="UP000014977">
    <property type="component" value="Unassembled WGS sequence"/>
</dbReference>
<sequence length="633" mass="70393">MIYQIRNPRFYVVFCIDLCLVCLSLFLAYLIRFDFELRPADYRQMSALLALVVPLKLTVFFLYKLYRGMFRYAGLAEMWRIAKAVILSSLVVVSAVLVLSRFQGFSRGVFIIDTATTFLLIGGFRLSMRLVFQYFQNKNGVSQEVMPYQRGVPTLIIGAGTTGEKILREISTQRSLYYNVVGFIDDDPGKQGRSIHDITVLGTVAALPGIVRKHEVGQVLIAAPSASGRQIRTMVDACKAARVPFKTLPGLAELIDGKVSIKTLRDVNYRDLLRRDPVRLNVPEIESYLKDRRVLVTGAGGSIGSELCRQIVRFTPENLILFDASEPNLYGIEMELKHRVGYQKYVTVLGGVQDKALVERVMRRYRPHVIFHAAAYKHVPMLERNPWQAVTNNIMGTRVLMESAVKHGVGHFVMVSTDKAVRPTNVMGASKRVCELIGAACTGGGTRMMTVRFGNVVNSAGSVVPLFREQIARGGPVTITHPEVTRFFMTIPEAAQLVLQAGALGEGGETFILDMGTPVKIVDMARDLIRLSGKEPDTDVEIVFTGLREGEKLYEELITRGEGIVATAHEKIMVLKAGDDWDGLGGQAPYRDRLTTRINELAAMAQGYDGCAIRLKIQEIVPEYDLQDSECIL</sequence>
<dbReference type="InterPro" id="IPR003869">
    <property type="entry name" value="Polysac_CapD-like"/>
</dbReference>